<organism evidence="1 2">
    <name type="scientific">Caulobacter phage Ccr32</name>
    <dbReference type="NCBI Taxonomy" id="1959738"/>
    <lineage>
        <taxon>Viruses</taxon>
        <taxon>Duplodnaviria</taxon>
        <taxon>Heunggongvirae</taxon>
        <taxon>Uroviricota</taxon>
        <taxon>Caudoviricetes</taxon>
        <taxon>Jeanschmidtviridae</taxon>
        <taxon>Shapirovirus</taxon>
        <taxon>Shapirovirus cbk</taxon>
    </lineage>
</organism>
<dbReference type="Proteomes" id="UP000222485">
    <property type="component" value="Genome"/>
</dbReference>
<evidence type="ECO:0000313" key="1">
    <source>
        <dbReference type="EMBL" id="ARB14989.1"/>
    </source>
</evidence>
<reference evidence="2" key="1">
    <citation type="journal article" date="2017" name="Curr. Microbiol.">
        <title>Genomic Diversity of Type B3 Bacteriophages of Caulobacter crescentus.</title>
        <authorList>
            <person name="Ash K.T."/>
            <person name="Drake K.M."/>
            <person name="Gibbs W.S."/>
            <person name="Ely B."/>
        </authorList>
    </citation>
    <scope>NUCLEOTIDE SEQUENCE [LARGE SCALE GENOMIC DNA]</scope>
</reference>
<name>A0A1V0EDN2_9CAUD</name>
<evidence type="ECO:0000313" key="2">
    <source>
        <dbReference type="Proteomes" id="UP000222485"/>
    </source>
</evidence>
<proteinExistence type="predicted"/>
<protein>
    <submittedName>
        <fullName evidence="1">Uncharacterized protein</fullName>
    </submittedName>
</protein>
<sequence length="50" mass="5702">MKRPLCQDSRHFWAIATKRKPPDQGPGVDFDRTPGTRLAHYWCECGATKA</sequence>
<dbReference type="EMBL" id="KY555146">
    <property type="protein sequence ID" value="ARB14989.1"/>
    <property type="molecule type" value="Genomic_DNA"/>
</dbReference>
<gene>
    <name evidence="1" type="ORF">Ccr32_gp070</name>
</gene>
<accession>A0A1V0EDN2</accession>